<evidence type="ECO:0000259" key="6">
    <source>
        <dbReference type="SMART" id="SM00415"/>
    </source>
</evidence>
<dbReference type="PANTHER" id="PTHR10015:SF206">
    <property type="entry name" value="HSF-TYPE DNA-BINDING DOMAIN-CONTAINING PROTEIN"/>
    <property type="match status" value="1"/>
</dbReference>
<dbReference type="SMART" id="SM00415">
    <property type="entry name" value="HSF"/>
    <property type="match status" value="1"/>
</dbReference>
<accession>A0A7S2MQ54</accession>
<evidence type="ECO:0000256" key="5">
    <source>
        <dbReference type="SAM" id="MobiDB-lite"/>
    </source>
</evidence>
<dbReference type="PANTHER" id="PTHR10015">
    <property type="entry name" value="HEAT SHOCK TRANSCRIPTION FACTOR"/>
    <property type="match status" value="1"/>
</dbReference>
<evidence type="ECO:0000256" key="1">
    <source>
        <dbReference type="ARBA" id="ARBA00004123"/>
    </source>
</evidence>
<feature type="domain" description="HSF-type DNA-binding" evidence="6">
    <location>
        <begin position="90"/>
        <end position="185"/>
    </location>
</feature>
<dbReference type="FunFam" id="1.10.10.10:FF:000479">
    <property type="entry name" value="Predicted protein"/>
    <property type="match status" value="1"/>
</dbReference>
<feature type="compositionally biased region" description="Basic and acidic residues" evidence="5">
    <location>
        <begin position="244"/>
        <end position="257"/>
    </location>
</feature>
<dbReference type="GO" id="GO:0043565">
    <property type="term" value="F:sequence-specific DNA binding"/>
    <property type="evidence" value="ECO:0007669"/>
    <property type="project" value="InterPro"/>
</dbReference>
<evidence type="ECO:0000313" key="7">
    <source>
        <dbReference type="EMBL" id="CAD9496102.1"/>
    </source>
</evidence>
<dbReference type="InterPro" id="IPR000232">
    <property type="entry name" value="HSF_DNA-bd"/>
</dbReference>
<dbReference type="EMBL" id="HBGV01010846">
    <property type="protein sequence ID" value="CAD9496102.1"/>
    <property type="molecule type" value="Transcribed_RNA"/>
</dbReference>
<comment type="subcellular location">
    <subcellularLocation>
        <location evidence="1">Nucleus</location>
    </subcellularLocation>
</comment>
<evidence type="ECO:0000256" key="4">
    <source>
        <dbReference type="RuleBase" id="RU004020"/>
    </source>
</evidence>
<organism evidence="7">
    <name type="scientific">Helicotheca tamesis</name>
    <dbReference type="NCBI Taxonomy" id="374047"/>
    <lineage>
        <taxon>Eukaryota</taxon>
        <taxon>Sar</taxon>
        <taxon>Stramenopiles</taxon>
        <taxon>Ochrophyta</taxon>
        <taxon>Bacillariophyta</taxon>
        <taxon>Mediophyceae</taxon>
        <taxon>Lithodesmiophycidae</taxon>
        <taxon>Lithodesmiales</taxon>
        <taxon>Lithodesmiaceae</taxon>
        <taxon>Helicotheca</taxon>
    </lineage>
</organism>
<keyword evidence="2" id="KW-0238">DNA-binding</keyword>
<feature type="region of interest" description="Disordered" evidence="5">
    <location>
        <begin position="212"/>
        <end position="283"/>
    </location>
</feature>
<dbReference type="Gene3D" id="1.10.10.10">
    <property type="entry name" value="Winged helix-like DNA-binding domain superfamily/Winged helix DNA-binding domain"/>
    <property type="match status" value="1"/>
</dbReference>
<reference evidence="7" key="1">
    <citation type="submission" date="2021-01" db="EMBL/GenBank/DDBJ databases">
        <authorList>
            <person name="Corre E."/>
            <person name="Pelletier E."/>
            <person name="Niang G."/>
            <person name="Scheremetjew M."/>
            <person name="Finn R."/>
            <person name="Kale V."/>
            <person name="Holt S."/>
            <person name="Cochrane G."/>
            <person name="Meng A."/>
            <person name="Brown T."/>
            <person name="Cohen L."/>
        </authorList>
    </citation>
    <scope>NUCLEOTIDE SEQUENCE</scope>
    <source>
        <strain evidence="7">CCMP826</strain>
    </source>
</reference>
<protein>
    <recommendedName>
        <fullName evidence="6">HSF-type DNA-binding domain-containing protein</fullName>
    </recommendedName>
</protein>
<sequence length="452" mass="50664">MASKHSPSNQHDSPSEMLQTRKSATTTPLAPKSNMTNRPDLSAAPKPPLPPVSSATAGDTPHCNYRDCSRDPIEDLSDPAAFLNAASSAKDSPFPVKLHRILCNPDYRDIIAWLPHGKSWRVLKPKAFEEKVIPAYFRHCRYSSFMRQVNGWGFKRIYQGADLNSYYHELFHKDLPYLCLRMRRPQSKHSKQIAQDAAKTRAPDFYALSEKNPLPSFPSGFQASSEDGDDVSSKLCSQPTQDPTAKKNSADQSKWERNPPLQQGDDLNYPSAPRGTSNPALEPQATDAENQIKNRVLKLGVQQKKPQHSAVAPANDALAAVLRQHQLQNPLVQLQLQEQANIHCLQAQSQQQLLNIPYVLRPTISENEAANLERIQQTLLVPKLQNLLLNNARTGPMQQTPNVNVGQLQLQEYLAGNWGLAAPSMTSPQQLQEQDLLKLLQLKKMQQRNIFF</sequence>
<dbReference type="InterPro" id="IPR036390">
    <property type="entry name" value="WH_DNA-bd_sf"/>
</dbReference>
<dbReference type="SUPFAM" id="SSF46785">
    <property type="entry name" value="Winged helix' DNA-binding domain"/>
    <property type="match status" value="1"/>
</dbReference>
<evidence type="ECO:0000256" key="3">
    <source>
        <dbReference type="ARBA" id="ARBA00023242"/>
    </source>
</evidence>
<keyword evidence="3" id="KW-0539">Nucleus</keyword>
<dbReference type="AlphaFoldDB" id="A0A7S2MQ54"/>
<feature type="compositionally biased region" description="Polar residues" evidence="5">
    <location>
        <begin position="1"/>
        <end position="39"/>
    </location>
</feature>
<evidence type="ECO:0000256" key="2">
    <source>
        <dbReference type="ARBA" id="ARBA00023125"/>
    </source>
</evidence>
<dbReference type="PRINTS" id="PR00056">
    <property type="entry name" value="HSFDOMAIN"/>
</dbReference>
<dbReference type="GO" id="GO:0005634">
    <property type="term" value="C:nucleus"/>
    <property type="evidence" value="ECO:0007669"/>
    <property type="project" value="UniProtKB-SubCell"/>
</dbReference>
<dbReference type="Pfam" id="PF00447">
    <property type="entry name" value="HSF_DNA-bind"/>
    <property type="match status" value="1"/>
</dbReference>
<feature type="compositionally biased region" description="Polar residues" evidence="5">
    <location>
        <begin position="234"/>
        <end position="243"/>
    </location>
</feature>
<gene>
    <name evidence="7" type="ORF">HTAM1171_LOCUS6679</name>
</gene>
<dbReference type="InterPro" id="IPR036388">
    <property type="entry name" value="WH-like_DNA-bd_sf"/>
</dbReference>
<feature type="region of interest" description="Disordered" evidence="5">
    <location>
        <begin position="1"/>
        <end position="64"/>
    </location>
</feature>
<proteinExistence type="inferred from homology"/>
<comment type="similarity">
    <text evidence="4">Belongs to the HSF family.</text>
</comment>
<dbReference type="GO" id="GO:0003700">
    <property type="term" value="F:DNA-binding transcription factor activity"/>
    <property type="evidence" value="ECO:0007669"/>
    <property type="project" value="InterPro"/>
</dbReference>
<name>A0A7S2MQ54_9STRA</name>